<evidence type="ECO:0000256" key="2">
    <source>
        <dbReference type="ARBA" id="ARBA00022801"/>
    </source>
</evidence>
<comment type="similarity">
    <text evidence="1">Belongs to the DNase II family.</text>
</comment>
<protein>
    <submittedName>
        <fullName evidence="4">Uncharacterized protein</fullName>
    </submittedName>
</protein>
<keyword evidence="5" id="KW-1185">Reference proteome</keyword>
<feature type="region of interest" description="Disordered" evidence="3">
    <location>
        <begin position="1"/>
        <end position="21"/>
    </location>
</feature>
<proteinExistence type="inferred from homology"/>
<dbReference type="PANTHER" id="PTHR10858">
    <property type="entry name" value="DEOXYRIBONUCLEASE II"/>
    <property type="match status" value="1"/>
</dbReference>
<sequence>MNDSITVPSWKNGAGGAQNKHCSRSYSVTDVTVIGVRTTEGYAVFSSREDHSKWYVTRHKGVFCFSSLNRMLSQMKRGGEITCIIDISLAELFRKSITQRSTCNNEKEEK</sequence>
<evidence type="ECO:0000313" key="5">
    <source>
        <dbReference type="Proteomes" id="UP001321473"/>
    </source>
</evidence>
<evidence type="ECO:0000313" key="4">
    <source>
        <dbReference type="EMBL" id="KAK8770606.1"/>
    </source>
</evidence>
<dbReference type="Proteomes" id="UP001321473">
    <property type="component" value="Unassembled WGS sequence"/>
</dbReference>
<gene>
    <name evidence="4" type="ORF">V5799_012929</name>
</gene>
<dbReference type="EMBL" id="JARKHS020020850">
    <property type="protein sequence ID" value="KAK8770606.1"/>
    <property type="molecule type" value="Genomic_DNA"/>
</dbReference>
<keyword evidence="2" id="KW-0378">Hydrolase</keyword>
<dbReference type="PANTHER" id="PTHR10858:SF23">
    <property type="entry name" value="DEOXYRIBONUCLEASE II"/>
    <property type="match status" value="1"/>
</dbReference>
<evidence type="ECO:0000256" key="3">
    <source>
        <dbReference type="SAM" id="MobiDB-lite"/>
    </source>
</evidence>
<dbReference type="AlphaFoldDB" id="A0AAQ4E7B5"/>
<dbReference type="Pfam" id="PF03265">
    <property type="entry name" value="DNase_II"/>
    <property type="match status" value="1"/>
</dbReference>
<reference evidence="4 5" key="1">
    <citation type="journal article" date="2023" name="Arcadia Sci">
        <title>De novo assembly of a long-read Amblyomma americanum tick genome.</title>
        <authorList>
            <person name="Chou S."/>
            <person name="Poskanzer K.E."/>
            <person name="Rollins M."/>
            <person name="Thuy-Boun P.S."/>
        </authorList>
    </citation>
    <scope>NUCLEOTIDE SEQUENCE [LARGE SCALE GENOMIC DNA]</scope>
    <source>
        <strain evidence="4">F_SG_1</strain>
        <tissue evidence="4">Salivary glands</tissue>
    </source>
</reference>
<name>A0AAQ4E7B5_AMBAM</name>
<dbReference type="InterPro" id="IPR004947">
    <property type="entry name" value="DNase_II"/>
</dbReference>
<dbReference type="GO" id="GO:0006309">
    <property type="term" value="P:apoptotic DNA fragmentation"/>
    <property type="evidence" value="ECO:0007669"/>
    <property type="project" value="TreeGrafter"/>
</dbReference>
<accession>A0AAQ4E7B5</accession>
<evidence type="ECO:0000256" key="1">
    <source>
        <dbReference type="ARBA" id="ARBA00007527"/>
    </source>
</evidence>
<dbReference type="GO" id="GO:0004531">
    <property type="term" value="F:deoxyribonuclease II activity"/>
    <property type="evidence" value="ECO:0007669"/>
    <property type="project" value="InterPro"/>
</dbReference>
<comment type="caution">
    <text evidence="4">The sequence shown here is derived from an EMBL/GenBank/DDBJ whole genome shotgun (WGS) entry which is preliminary data.</text>
</comment>
<organism evidence="4 5">
    <name type="scientific">Amblyomma americanum</name>
    <name type="common">Lone star tick</name>
    <dbReference type="NCBI Taxonomy" id="6943"/>
    <lineage>
        <taxon>Eukaryota</taxon>
        <taxon>Metazoa</taxon>
        <taxon>Ecdysozoa</taxon>
        <taxon>Arthropoda</taxon>
        <taxon>Chelicerata</taxon>
        <taxon>Arachnida</taxon>
        <taxon>Acari</taxon>
        <taxon>Parasitiformes</taxon>
        <taxon>Ixodida</taxon>
        <taxon>Ixodoidea</taxon>
        <taxon>Ixodidae</taxon>
        <taxon>Amblyomminae</taxon>
        <taxon>Amblyomma</taxon>
    </lineage>
</organism>